<protein>
    <submittedName>
        <fullName evidence="10">Cathepsin B</fullName>
    </submittedName>
</protein>
<sequence length="344" mass="38652">MFRAVLVLAVVGQAALAQYGRPSGSQSGSFPPYEATISIAEKVRPLATTWTPGANPLPPHLYRTGAKREDLEKHRLPLGILVVKDHIVLPERFDARDRWPECPSLKQIRNQGCCGSCWAISAAETFTDRWCIHSEDKDQFSFGAYDLLSCCHSCGDGCQGGNLGPAWQFWVQRGVSSGGPYNSRQGCHPYPVDVCHSADEDADTPKCTRKCQSTYNVTNVSDDRRFGRVAYSVAQDEERIKEEIFRNGPVQVSFDVYLDFKAYKTGVYRHVFGPMEGGHAVKMIGWGVENGTKYWLCSNSWGEDWGDHGFFKIVRGENHLGIESDVHAGLPHYRKHKEMFEYDY</sequence>
<dbReference type="SMART" id="SM00645">
    <property type="entry name" value="Pept_C1"/>
    <property type="match status" value="1"/>
</dbReference>
<dbReference type="FunFam" id="3.90.70.10:FF:000031">
    <property type="entry name" value="Cathepsin B"/>
    <property type="match status" value="1"/>
</dbReference>
<dbReference type="InterPro" id="IPR025660">
    <property type="entry name" value="Pept_his_AS"/>
</dbReference>
<dbReference type="PROSITE" id="PS00139">
    <property type="entry name" value="THIOL_PROTEASE_CYS"/>
    <property type="match status" value="1"/>
</dbReference>
<organism evidence="10">
    <name type="scientific">Culex pipiens</name>
    <name type="common">House mosquito</name>
    <dbReference type="NCBI Taxonomy" id="7175"/>
    <lineage>
        <taxon>Eukaryota</taxon>
        <taxon>Metazoa</taxon>
        <taxon>Ecdysozoa</taxon>
        <taxon>Arthropoda</taxon>
        <taxon>Hexapoda</taxon>
        <taxon>Insecta</taxon>
        <taxon>Pterygota</taxon>
        <taxon>Neoptera</taxon>
        <taxon>Endopterygota</taxon>
        <taxon>Diptera</taxon>
        <taxon>Nematocera</taxon>
        <taxon>Culicoidea</taxon>
        <taxon>Culicidae</taxon>
        <taxon>Culicinae</taxon>
        <taxon>Culicini</taxon>
        <taxon>Culex</taxon>
        <taxon>Culex</taxon>
    </lineage>
</organism>
<keyword evidence="3 8" id="KW-0732">Signal</keyword>
<evidence type="ECO:0000256" key="1">
    <source>
        <dbReference type="ARBA" id="ARBA00008455"/>
    </source>
</evidence>
<evidence type="ECO:0000256" key="4">
    <source>
        <dbReference type="ARBA" id="ARBA00022801"/>
    </source>
</evidence>
<dbReference type="PRINTS" id="PR00705">
    <property type="entry name" value="PAPAIN"/>
</dbReference>
<evidence type="ECO:0000256" key="5">
    <source>
        <dbReference type="ARBA" id="ARBA00022807"/>
    </source>
</evidence>
<feature type="signal peptide" evidence="8">
    <location>
        <begin position="1"/>
        <end position="17"/>
    </location>
</feature>
<dbReference type="GO" id="GO:0008234">
    <property type="term" value="F:cysteine-type peptidase activity"/>
    <property type="evidence" value="ECO:0007669"/>
    <property type="project" value="UniProtKB-KW"/>
</dbReference>
<dbReference type="EMBL" id="HBUE01177621">
    <property type="protein sequence ID" value="CAG6518559.1"/>
    <property type="molecule type" value="Transcribed_RNA"/>
</dbReference>
<feature type="domain" description="Peptidase C1A papain C-terminal" evidence="9">
    <location>
        <begin position="89"/>
        <end position="330"/>
    </location>
</feature>
<dbReference type="PANTHER" id="PTHR12411">
    <property type="entry name" value="CYSTEINE PROTEASE FAMILY C1-RELATED"/>
    <property type="match status" value="1"/>
</dbReference>
<dbReference type="InterPro" id="IPR038765">
    <property type="entry name" value="Papain-like_cys_pep_sf"/>
</dbReference>
<dbReference type="SUPFAM" id="SSF54001">
    <property type="entry name" value="Cysteine proteinases"/>
    <property type="match status" value="1"/>
</dbReference>
<dbReference type="InterPro" id="IPR013128">
    <property type="entry name" value="Peptidase_C1A"/>
</dbReference>
<reference evidence="10" key="1">
    <citation type="submission" date="2021-05" db="EMBL/GenBank/DDBJ databases">
        <authorList>
            <person name="Alioto T."/>
            <person name="Alioto T."/>
            <person name="Gomez Garrido J."/>
        </authorList>
    </citation>
    <scope>NUCLEOTIDE SEQUENCE</scope>
</reference>
<dbReference type="InterPro" id="IPR000668">
    <property type="entry name" value="Peptidase_C1A_C"/>
</dbReference>
<proteinExistence type="inferred from homology"/>
<dbReference type="AlphaFoldDB" id="A0A8D8DTD4"/>
<dbReference type="Pfam" id="PF00112">
    <property type="entry name" value="Peptidase_C1"/>
    <property type="match status" value="1"/>
</dbReference>
<keyword evidence="4" id="KW-0378">Hydrolase</keyword>
<keyword evidence="6" id="KW-0865">Zymogen</keyword>
<name>A0A8D8DTD4_CULPI</name>
<evidence type="ECO:0000256" key="8">
    <source>
        <dbReference type="SAM" id="SignalP"/>
    </source>
</evidence>
<dbReference type="InterPro" id="IPR000169">
    <property type="entry name" value="Pept_cys_AS"/>
</dbReference>
<dbReference type="GO" id="GO:0006508">
    <property type="term" value="P:proteolysis"/>
    <property type="evidence" value="ECO:0007669"/>
    <property type="project" value="UniProtKB-KW"/>
</dbReference>
<evidence type="ECO:0000256" key="3">
    <source>
        <dbReference type="ARBA" id="ARBA00022729"/>
    </source>
</evidence>
<keyword evidence="5" id="KW-0788">Thiol protease</keyword>
<evidence type="ECO:0000259" key="9">
    <source>
        <dbReference type="SMART" id="SM00645"/>
    </source>
</evidence>
<evidence type="ECO:0000256" key="7">
    <source>
        <dbReference type="ARBA" id="ARBA00023157"/>
    </source>
</evidence>
<comment type="similarity">
    <text evidence="1">Belongs to the peptidase C1 family.</text>
</comment>
<evidence type="ECO:0000256" key="6">
    <source>
        <dbReference type="ARBA" id="ARBA00023145"/>
    </source>
</evidence>
<accession>A0A8D8DTD4</accession>
<dbReference type="EMBL" id="HBUE01283169">
    <property type="protein sequence ID" value="CAG6570095.1"/>
    <property type="molecule type" value="Transcribed_RNA"/>
</dbReference>
<dbReference type="CDD" id="cd02620">
    <property type="entry name" value="Peptidase_C1A_CathepsinB"/>
    <property type="match status" value="1"/>
</dbReference>
<evidence type="ECO:0000256" key="2">
    <source>
        <dbReference type="ARBA" id="ARBA00022670"/>
    </source>
</evidence>
<feature type="chain" id="PRO_5033668992" evidence="8">
    <location>
        <begin position="18"/>
        <end position="344"/>
    </location>
</feature>
<dbReference type="PROSITE" id="PS00639">
    <property type="entry name" value="THIOL_PROTEASE_HIS"/>
    <property type="match status" value="1"/>
</dbReference>
<dbReference type="Gene3D" id="3.90.70.10">
    <property type="entry name" value="Cysteine proteinases"/>
    <property type="match status" value="1"/>
</dbReference>
<evidence type="ECO:0000313" key="10">
    <source>
        <dbReference type="EMBL" id="CAG6518559.1"/>
    </source>
</evidence>
<keyword evidence="2" id="KW-0645">Protease</keyword>
<keyword evidence="7" id="KW-1015">Disulfide bond</keyword>